<dbReference type="EMBL" id="QTSX02001426">
    <property type="protein sequence ID" value="KAJ9082651.1"/>
    <property type="molecule type" value="Genomic_DNA"/>
</dbReference>
<evidence type="ECO:0000313" key="2">
    <source>
        <dbReference type="Proteomes" id="UP001165960"/>
    </source>
</evidence>
<keyword evidence="2" id="KW-1185">Reference proteome</keyword>
<organism evidence="1 2">
    <name type="scientific">Entomophthora muscae</name>
    <dbReference type="NCBI Taxonomy" id="34485"/>
    <lineage>
        <taxon>Eukaryota</taxon>
        <taxon>Fungi</taxon>
        <taxon>Fungi incertae sedis</taxon>
        <taxon>Zoopagomycota</taxon>
        <taxon>Entomophthoromycotina</taxon>
        <taxon>Entomophthoromycetes</taxon>
        <taxon>Entomophthorales</taxon>
        <taxon>Entomophthoraceae</taxon>
        <taxon>Entomophthora</taxon>
    </lineage>
</organism>
<dbReference type="Proteomes" id="UP001165960">
    <property type="component" value="Unassembled WGS sequence"/>
</dbReference>
<accession>A0ACC2U7M4</accession>
<protein>
    <submittedName>
        <fullName evidence="1">Multiple RNA-binding domain-containing protein 1</fullName>
    </submittedName>
</protein>
<gene>
    <name evidence="1" type="primary">MRD1_1</name>
    <name evidence="1" type="ORF">DSO57_1002597</name>
</gene>
<sequence length="255" mass="28472">MGIFEESCSTVEPTTKAAPTKVDVMDAITEPNNDVSEGATLFIKNLSFETTDAKLKEAFQHLTGLKSVSVKTKPDSKNPGKTLSMGFGFAEFDSKENASAAMSAMKGFQLQGHELVIKFSNRGGENTPSQAAPRARPGTKLLVRNVPFEATKKDLRELFSAFGQLKTVRLPKKYNGTFRGFAYLEFVSEREAKNVMENVSNTHLYGRHLVLEYANDENSIEEMRLKVSRQFSKDQPDSKKRRIELPEDNADEFSD</sequence>
<evidence type="ECO:0000313" key="1">
    <source>
        <dbReference type="EMBL" id="KAJ9082651.1"/>
    </source>
</evidence>
<name>A0ACC2U7M4_9FUNG</name>
<comment type="caution">
    <text evidence="1">The sequence shown here is derived from an EMBL/GenBank/DDBJ whole genome shotgun (WGS) entry which is preliminary data.</text>
</comment>
<reference evidence="1" key="1">
    <citation type="submission" date="2022-04" db="EMBL/GenBank/DDBJ databases">
        <title>Genome of the entomopathogenic fungus Entomophthora muscae.</title>
        <authorList>
            <person name="Elya C."/>
            <person name="Lovett B.R."/>
            <person name="Lee E."/>
            <person name="Macias A.M."/>
            <person name="Hajek A.E."/>
            <person name="De Bivort B.L."/>
            <person name="Kasson M.T."/>
            <person name="De Fine Licht H.H."/>
            <person name="Stajich J.E."/>
        </authorList>
    </citation>
    <scope>NUCLEOTIDE SEQUENCE</scope>
    <source>
        <strain evidence="1">Berkeley</strain>
    </source>
</reference>
<proteinExistence type="predicted"/>